<feature type="compositionally biased region" description="Polar residues" evidence="1">
    <location>
        <begin position="15"/>
        <end position="35"/>
    </location>
</feature>
<dbReference type="Proteomes" id="UP000499080">
    <property type="component" value="Unassembled WGS sequence"/>
</dbReference>
<name>A0A4Y2IRJ3_ARAVE</name>
<sequence>PVSLAAGCFIPRPSGVSNSKATTYMKPNSDQTKES</sequence>
<evidence type="ECO:0000313" key="3">
    <source>
        <dbReference type="Proteomes" id="UP000499080"/>
    </source>
</evidence>
<dbReference type="AlphaFoldDB" id="A0A4Y2IRJ3"/>
<organism evidence="2 3">
    <name type="scientific">Araneus ventricosus</name>
    <name type="common">Orbweaver spider</name>
    <name type="synonym">Epeira ventricosa</name>
    <dbReference type="NCBI Taxonomy" id="182803"/>
    <lineage>
        <taxon>Eukaryota</taxon>
        <taxon>Metazoa</taxon>
        <taxon>Ecdysozoa</taxon>
        <taxon>Arthropoda</taxon>
        <taxon>Chelicerata</taxon>
        <taxon>Arachnida</taxon>
        <taxon>Araneae</taxon>
        <taxon>Araneomorphae</taxon>
        <taxon>Entelegynae</taxon>
        <taxon>Araneoidea</taxon>
        <taxon>Araneidae</taxon>
        <taxon>Araneus</taxon>
    </lineage>
</organism>
<reference evidence="2 3" key="1">
    <citation type="journal article" date="2019" name="Sci. Rep.">
        <title>Orb-weaving spider Araneus ventricosus genome elucidates the spidroin gene catalogue.</title>
        <authorList>
            <person name="Kono N."/>
            <person name="Nakamura H."/>
            <person name="Ohtoshi R."/>
            <person name="Moran D.A.P."/>
            <person name="Shinohara A."/>
            <person name="Yoshida Y."/>
            <person name="Fujiwara M."/>
            <person name="Mori M."/>
            <person name="Tomita M."/>
            <person name="Arakawa K."/>
        </authorList>
    </citation>
    <scope>NUCLEOTIDE SEQUENCE [LARGE SCALE GENOMIC DNA]</scope>
</reference>
<gene>
    <name evidence="2" type="ORF">AVEN_57301-2_1</name>
</gene>
<evidence type="ECO:0000313" key="2">
    <source>
        <dbReference type="EMBL" id="GBM80463.1"/>
    </source>
</evidence>
<feature type="region of interest" description="Disordered" evidence="1">
    <location>
        <begin position="1"/>
        <end position="35"/>
    </location>
</feature>
<evidence type="ECO:0000256" key="1">
    <source>
        <dbReference type="SAM" id="MobiDB-lite"/>
    </source>
</evidence>
<keyword evidence="3" id="KW-1185">Reference proteome</keyword>
<feature type="non-terminal residue" evidence="2">
    <location>
        <position position="1"/>
    </location>
</feature>
<dbReference type="EMBL" id="BGPR01002885">
    <property type="protein sequence ID" value="GBM80463.1"/>
    <property type="molecule type" value="Genomic_DNA"/>
</dbReference>
<protein>
    <submittedName>
        <fullName evidence="2">Uncharacterized protein</fullName>
    </submittedName>
</protein>
<accession>A0A4Y2IRJ3</accession>
<proteinExistence type="predicted"/>
<comment type="caution">
    <text evidence="2">The sequence shown here is derived from an EMBL/GenBank/DDBJ whole genome shotgun (WGS) entry which is preliminary data.</text>
</comment>